<proteinExistence type="predicted"/>
<gene>
    <name evidence="4" type="ORF">A3C28_03990</name>
</gene>
<keyword evidence="2" id="KW-0812">Transmembrane</keyword>
<dbReference type="InterPro" id="IPR039448">
    <property type="entry name" value="Beta_helix"/>
</dbReference>
<dbReference type="Proteomes" id="UP000178597">
    <property type="component" value="Unassembled WGS sequence"/>
</dbReference>
<sequence length="1198" mass="127892">MFKKVKALKDFVSDFLGRKTSHHIKIALTLMLSFFITSFSSQTLFFSNTPRIDSYKLASAVKQLGSLLTGSFLAESAPTDSTCVTSTNIDAAGSYKFCAESPELAQGITIASPDVSLYCEDKIISGSKAPDSIGITINQSNVSIFDCNVNGFFIGLLAQNVNNITVKGGNYSDNSYGSEVARDKGSQSDLKENLGRQNQKTGAGVFFEQVSDSHIIDVEANASVAGLILSNSSRIEVGGGNFSDNSGWGIKLARSSNNTITGVSANNNYRWCIDGDGKPGAGCETAGILLVDNSDYNTIQDSTFNNNGDGFYINGCSGHTPSSNNKILRNTANGSQYGDAFEATFSTLNTFEGNSTSDSRFGYWLGYSNNTIVKNNYAKANLGGINIANSSCNLVENNTSISGDESHNKVWLDLQKPICQERSELIVQKCENTKLVSNNQELNSQSCGLVSTLPASCIIKSDGGDIVPTESPTCSDPTGAESYNGILVLGPHATNHRDAGNLVQTRKFYNCDNAASSEVKSSFIPYTVIYDLFFLKGDVNAIKQNLEDLKKYGLYPVIRVASYTNGAGVWIKVGPSDARIMGQNLAAALNQVSGFPKRPIVLFGNEVNLHAEWEGQTNPEEFTQSLAAFMDGMGSGNFDIYYPALSYGADGNNGLRPADFLSRSFGSQALAGKKLVGVGLNIYGADNGSIQSQFGTQTGAFSTYGSYFNQPLAAIITEMGPTDDRGVVADCSSEGPWPGAAVNVINGYKNAPSGSLATMTCFTNDSPLTVIHFDDTPPRLIAFGTNYPTQPPQVTTTGQPTTPLGQPTNTPAPTQPGGATSTPPSNQSGTVTIVLHKDSLDGPVWNEQTKAEVYIEGPAQAGRTRFGELLYALGSAGTNCKSRGGFPYDCPSAGTVVWKGADGKSGTSPGSYKAILFPPQGWNAILETTSGTLNSGGSLTLNLVISNKNLPTIPPPTQGPTPTGGGGGNLSCPTTSSQAYTSMRVNANDPNRIQRPVESSPDVNLRKRGWVEVDESKELQSRNGNNDGLDPLMPPQISSLYNGPIPSIIKTYRIYEWDFQNNKSLAPQTASPKFKVHMIGLAANSGQQLYGLKAGRSIGDGKVFQVLYATKNDILFTHSGGSDNLEDGYLYYFIDICVDPNLLARYQSDNSGGRQQLPVIATGQIFGTATSSDPKVVYRDSGSFVDPRAKEDLWFYPQ</sequence>
<dbReference type="InterPro" id="IPR012334">
    <property type="entry name" value="Pectin_lyas_fold"/>
</dbReference>
<dbReference type="SUPFAM" id="SSF51126">
    <property type="entry name" value="Pectin lyase-like"/>
    <property type="match status" value="1"/>
</dbReference>
<feature type="domain" description="Right handed beta helix" evidence="3">
    <location>
        <begin position="202"/>
        <end position="337"/>
    </location>
</feature>
<feature type="compositionally biased region" description="Polar residues" evidence="1">
    <location>
        <begin position="817"/>
        <end position="829"/>
    </location>
</feature>
<organism evidence="4 5">
    <name type="scientific">Candidatus Roizmanbacteria bacterium RIFCSPHIGHO2_02_FULL_39_9</name>
    <dbReference type="NCBI Taxonomy" id="1802040"/>
    <lineage>
        <taxon>Bacteria</taxon>
        <taxon>Candidatus Roizmaniibacteriota</taxon>
    </lineage>
</organism>
<feature type="transmembrane region" description="Helical" evidence="2">
    <location>
        <begin position="26"/>
        <end position="46"/>
    </location>
</feature>
<feature type="compositionally biased region" description="Low complexity" evidence="1">
    <location>
        <begin position="786"/>
        <end position="811"/>
    </location>
</feature>
<dbReference type="STRING" id="1802040.A3C28_03990"/>
<dbReference type="Pfam" id="PF13229">
    <property type="entry name" value="Beta_helix"/>
    <property type="match status" value="1"/>
</dbReference>
<name>A0A1F7H442_9BACT</name>
<evidence type="ECO:0000259" key="3">
    <source>
        <dbReference type="Pfam" id="PF13229"/>
    </source>
</evidence>
<comment type="caution">
    <text evidence="4">The sequence shown here is derived from an EMBL/GenBank/DDBJ whole genome shotgun (WGS) entry which is preliminary data.</text>
</comment>
<dbReference type="InterPro" id="IPR011050">
    <property type="entry name" value="Pectin_lyase_fold/virulence"/>
</dbReference>
<dbReference type="EMBL" id="MFZP01000065">
    <property type="protein sequence ID" value="OGK25462.1"/>
    <property type="molecule type" value="Genomic_DNA"/>
</dbReference>
<keyword evidence="2" id="KW-0472">Membrane</keyword>
<evidence type="ECO:0000256" key="1">
    <source>
        <dbReference type="SAM" id="MobiDB-lite"/>
    </source>
</evidence>
<accession>A0A1F7H442</accession>
<dbReference type="Gene3D" id="2.160.20.10">
    <property type="entry name" value="Single-stranded right-handed beta-helix, Pectin lyase-like"/>
    <property type="match status" value="1"/>
</dbReference>
<dbReference type="AlphaFoldDB" id="A0A1F7H442"/>
<feature type="region of interest" description="Disordered" evidence="1">
    <location>
        <begin position="786"/>
        <end position="829"/>
    </location>
</feature>
<evidence type="ECO:0000313" key="4">
    <source>
        <dbReference type="EMBL" id="OGK25462.1"/>
    </source>
</evidence>
<reference evidence="4 5" key="1">
    <citation type="journal article" date="2016" name="Nat. Commun.">
        <title>Thousands of microbial genomes shed light on interconnected biogeochemical processes in an aquifer system.</title>
        <authorList>
            <person name="Anantharaman K."/>
            <person name="Brown C.T."/>
            <person name="Hug L.A."/>
            <person name="Sharon I."/>
            <person name="Castelle C.J."/>
            <person name="Probst A.J."/>
            <person name="Thomas B.C."/>
            <person name="Singh A."/>
            <person name="Wilkins M.J."/>
            <person name="Karaoz U."/>
            <person name="Brodie E.L."/>
            <person name="Williams K.H."/>
            <person name="Hubbard S.S."/>
            <person name="Banfield J.F."/>
        </authorList>
    </citation>
    <scope>NUCLEOTIDE SEQUENCE [LARGE SCALE GENOMIC DNA]</scope>
</reference>
<protein>
    <recommendedName>
        <fullName evidence="3">Right handed beta helix domain-containing protein</fullName>
    </recommendedName>
</protein>
<dbReference type="SMART" id="SM00710">
    <property type="entry name" value="PbH1"/>
    <property type="match status" value="6"/>
</dbReference>
<evidence type="ECO:0000313" key="5">
    <source>
        <dbReference type="Proteomes" id="UP000178597"/>
    </source>
</evidence>
<keyword evidence="2" id="KW-1133">Transmembrane helix</keyword>
<feature type="region of interest" description="Disordered" evidence="1">
    <location>
        <begin position="950"/>
        <end position="976"/>
    </location>
</feature>
<dbReference type="InterPro" id="IPR006626">
    <property type="entry name" value="PbH1"/>
</dbReference>
<evidence type="ECO:0000256" key="2">
    <source>
        <dbReference type="SAM" id="Phobius"/>
    </source>
</evidence>